<dbReference type="Gene3D" id="2.60.40.4070">
    <property type="match status" value="1"/>
</dbReference>
<keyword evidence="1" id="KW-1133">Transmembrane helix</keyword>
<dbReference type="Pfam" id="PF18962">
    <property type="entry name" value="Por_Secre_tail"/>
    <property type="match status" value="1"/>
</dbReference>
<evidence type="ECO:0000259" key="2">
    <source>
        <dbReference type="Pfam" id="PF18962"/>
    </source>
</evidence>
<protein>
    <submittedName>
        <fullName evidence="3">T9SS type A sorting domain-containing protein</fullName>
    </submittedName>
</protein>
<dbReference type="Proteomes" id="UP000885779">
    <property type="component" value="Unassembled WGS sequence"/>
</dbReference>
<dbReference type="NCBIfam" id="TIGR04183">
    <property type="entry name" value="Por_Secre_tail"/>
    <property type="match status" value="1"/>
</dbReference>
<sequence length="1195" mass="133080">MEVPMKTIVNSLIGIVFISITVSLLYAREMNGRTPNPAPQKNNSMTEKSLSNIGNMAFWFWNDGISGHNPYTGSSGVTYPRTTAHVIYREGIVWGGITQEIYQSRPQLRVGGNTYRNGTQPGWYGGDPNDERARIYRIRKDWASLTKEDVRQDAAELNNVPPNAVTNAMLDEVLMQYKTDWKDWPVDLGAPYYDADNNGMYNPVLDSTGMPIPAEYDSEGNLIEGGDYPGIANADQVLWFVINDDNEARVNDLAGSPPLGLEIQTTVWAYNQPQSVLSQAVFKKYKIINKSSYVIDSMFVAQWSDPDLGDYSNDLVGCDSLLECAYVYNGYDSDAEFDEYGLAPPAVGYLLLQGPIVPSPGDSAWFDGQVINDYKNLPMTSFSFFGSGTTWSDPVLGDYDGTLQWYNLLRGYSPTIDVEDVTWFEHTTGPQEGQKTKFPLNGDPVAGTGDIDGVRYQPGDRRLVLACGPFDLAPDEVQEFVVAAVGGQGTNRLTAITDMKTNMKQILKSFGNFNRIPKISYSVEQPSTYTSQLFIEANLTAMEDVTGCEIQFNPQVGTEASFTLRLYDDGLHNDRQAGDGYWAADTTMVNKKYPFDGDLNVHFGSDTEIYENFVRNLRLRPVPELKNWQVIWENGKQDRKINHSETVHLQYDIHYPGMAQNIDHLTIRQERILNINQGLSAGGTISADSLYFVLLGPSSGDTLTIDYSIQFDYHTVQLTTKQPVYSAGQNNHWMDTVTVVPVVGTGKNVSVYVADQSLLTAHTYAITFHKDSAQKEGLNWNLTDLTSGTIKLQNQPLADDEDYPHPVVDGLLFQVSKPQETVTSFEVVKNGDGPLDPPASAGASWQGFPIPDPDYDIWPNMANGSFWFIHTWPNGSRGSFDAFMARTFQYTGGYGVADGEGIHHLLPHDFEIRFTGNGKAFDNWFTETVIDVPFELWDIGDVNDPDDDYQLVPYIYDYDTNGEFNLLYDAVYPDDPIGWADHEVSSAQNDPWTDPFYWIHPTDNTPGSQGYNNMIAALENDPGPKAEWYYQPGQASGAYDGWAGMHRMVLVNWNGGDVTTASSPSDYNAELPDIGSVFRIVMAKPNFAGDSLLVYGPTAIASKDNGLPKRFRLEQNYPNPFNPLTTIRYALPRQSKVTLEVFNVLGQKVAVLVNGKQPAGVYSVQWDASRFATGLYILRIKAGNFVSSKKMLLVK</sequence>
<dbReference type="AlphaFoldDB" id="A0A7V4U1E7"/>
<dbReference type="EMBL" id="DRQG01000085">
    <property type="protein sequence ID" value="HGY55843.1"/>
    <property type="molecule type" value="Genomic_DNA"/>
</dbReference>
<comment type="caution">
    <text evidence="3">The sequence shown here is derived from an EMBL/GenBank/DDBJ whole genome shotgun (WGS) entry which is preliminary data.</text>
</comment>
<keyword evidence="1" id="KW-0472">Membrane</keyword>
<feature type="domain" description="Secretion system C-terminal sorting" evidence="2">
    <location>
        <begin position="1117"/>
        <end position="1191"/>
    </location>
</feature>
<evidence type="ECO:0000313" key="3">
    <source>
        <dbReference type="EMBL" id="HGY55843.1"/>
    </source>
</evidence>
<feature type="transmembrane region" description="Helical" evidence="1">
    <location>
        <begin position="7"/>
        <end position="27"/>
    </location>
</feature>
<proteinExistence type="predicted"/>
<name>A0A7V4U1E7_CALAY</name>
<gene>
    <name evidence="3" type="ORF">ENK44_09085</name>
</gene>
<accession>A0A7V4U1E7</accession>
<dbReference type="InterPro" id="IPR026444">
    <property type="entry name" value="Secre_tail"/>
</dbReference>
<organism evidence="3">
    <name type="scientific">Caldithrix abyssi</name>
    <dbReference type="NCBI Taxonomy" id="187145"/>
    <lineage>
        <taxon>Bacteria</taxon>
        <taxon>Pseudomonadati</taxon>
        <taxon>Calditrichota</taxon>
        <taxon>Calditrichia</taxon>
        <taxon>Calditrichales</taxon>
        <taxon>Calditrichaceae</taxon>
        <taxon>Caldithrix</taxon>
    </lineage>
</organism>
<evidence type="ECO:0000256" key="1">
    <source>
        <dbReference type="SAM" id="Phobius"/>
    </source>
</evidence>
<reference evidence="3" key="1">
    <citation type="journal article" date="2020" name="mSystems">
        <title>Genome- and Community-Level Interaction Insights into Carbon Utilization and Element Cycling Functions of Hydrothermarchaeota in Hydrothermal Sediment.</title>
        <authorList>
            <person name="Zhou Z."/>
            <person name="Liu Y."/>
            <person name="Xu W."/>
            <person name="Pan J."/>
            <person name="Luo Z.H."/>
            <person name="Li M."/>
        </authorList>
    </citation>
    <scope>NUCLEOTIDE SEQUENCE [LARGE SCALE GENOMIC DNA]</scope>
    <source>
        <strain evidence="3">HyVt-577</strain>
    </source>
</reference>
<keyword evidence="1" id="KW-0812">Transmembrane</keyword>